<protein>
    <submittedName>
        <fullName evidence="4">EAL domain-containing protein</fullName>
    </submittedName>
</protein>
<dbReference type="InterPro" id="IPR029787">
    <property type="entry name" value="Nucleotide_cyclase"/>
</dbReference>
<reference evidence="4" key="2">
    <citation type="journal article" date="2021" name="Microorganisms">
        <title>Bacterial Dimethylsulfoniopropionate Biosynthesis in the East China Sea.</title>
        <authorList>
            <person name="Liu J."/>
            <person name="Zhang Y."/>
            <person name="Liu J."/>
            <person name="Zhong H."/>
            <person name="Williams B.T."/>
            <person name="Zheng Y."/>
            <person name="Curson A.R.J."/>
            <person name="Sun C."/>
            <person name="Sun H."/>
            <person name="Song D."/>
            <person name="Wagner Mackenzie B."/>
            <person name="Bermejo Martinez A."/>
            <person name="Todd J.D."/>
            <person name="Zhang X.H."/>
        </authorList>
    </citation>
    <scope>NUCLEOTIDE SEQUENCE</scope>
    <source>
        <strain evidence="4">AESS21</strain>
    </source>
</reference>
<feature type="transmembrane region" description="Helical" evidence="1">
    <location>
        <begin position="311"/>
        <end position="328"/>
    </location>
</feature>
<comment type="caution">
    <text evidence="4">The sequence shown here is derived from an EMBL/GenBank/DDBJ whole genome shotgun (WGS) entry which is preliminary data.</text>
</comment>
<dbReference type="InterPro" id="IPR035919">
    <property type="entry name" value="EAL_sf"/>
</dbReference>
<dbReference type="SMART" id="SM00052">
    <property type="entry name" value="EAL"/>
    <property type="match status" value="1"/>
</dbReference>
<dbReference type="Gene3D" id="3.20.20.450">
    <property type="entry name" value="EAL domain"/>
    <property type="match status" value="1"/>
</dbReference>
<dbReference type="EMBL" id="QTKU01000001">
    <property type="protein sequence ID" value="MBS8259038.1"/>
    <property type="molecule type" value="Genomic_DNA"/>
</dbReference>
<dbReference type="Gene3D" id="3.30.450.20">
    <property type="entry name" value="PAS domain"/>
    <property type="match status" value="1"/>
</dbReference>
<name>A0A944CBE9_9HYPH</name>
<dbReference type="SUPFAM" id="SSF55073">
    <property type="entry name" value="Nucleotide cyclase"/>
    <property type="match status" value="1"/>
</dbReference>
<feature type="transmembrane region" description="Helical" evidence="1">
    <location>
        <begin position="17"/>
        <end position="39"/>
    </location>
</feature>
<dbReference type="PROSITE" id="PS50883">
    <property type="entry name" value="EAL"/>
    <property type="match status" value="1"/>
</dbReference>
<dbReference type="AlphaFoldDB" id="A0A944CBE9"/>
<organism evidence="4 5">
    <name type="scientific">Roseibium polysiphoniae</name>
    <dbReference type="NCBI Taxonomy" id="2571221"/>
    <lineage>
        <taxon>Bacteria</taxon>
        <taxon>Pseudomonadati</taxon>
        <taxon>Pseudomonadota</taxon>
        <taxon>Alphaproteobacteria</taxon>
        <taxon>Hyphomicrobiales</taxon>
        <taxon>Stappiaceae</taxon>
        <taxon>Roseibium</taxon>
    </lineage>
</organism>
<feature type="transmembrane region" description="Helical" evidence="1">
    <location>
        <begin position="288"/>
        <end position="305"/>
    </location>
</feature>
<dbReference type="Gene3D" id="3.30.70.270">
    <property type="match status" value="1"/>
</dbReference>
<dbReference type="GO" id="GO:0071111">
    <property type="term" value="F:cyclic-guanylate-specific phosphodiesterase activity"/>
    <property type="evidence" value="ECO:0007669"/>
    <property type="project" value="InterPro"/>
</dbReference>
<dbReference type="CDD" id="cd01949">
    <property type="entry name" value="GGDEF"/>
    <property type="match status" value="1"/>
</dbReference>
<dbReference type="Pfam" id="PF05226">
    <property type="entry name" value="CHASE2"/>
    <property type="match status" value="1"/>
</dbReference>
<dbReference type="InterPro" id="IPR043128">
    <property type="entry name" value="Rev_trsase/Diguanyl_cyclase"/>
</dbReference>
<dbReference type="SUPFAM" id="SSF141868">
    <property type="entry name" value="EAL domain-like"/>
    <property type="match status" value="1"/>
</dbReference>
<dbReference type="PANTHER" id="PTHR33121:SF19">
    <property type="entry name" value="CYCLIC DI-GMP PHOSPHODIESTERASE PA2567"/>
    <property type="match status" value="1"/>
</dbReference>
<dbReference type="Pfam" id="PF00563">
    <property type="entry name" value="EAL"/>
    <property type="match status" value="1"/>
</dbReference>
<dbReference type="InterPro" id="IPR007890">
    <property type="entry name" value="CHASE2"/>
</dbReference>
<evidence type="ECO:0000313" key="5">
    <source>
        <dbReference type="Proteomes" id="UP000705379"/>
    </source>
</evidence>
<keyword evidence="1" id="KW-1133">Transmembrane helix</keyword>
<dbReference type="Pfam" id="PF00990">
    <property type="entry name" value="GGDEF"/>
    <property type="match status" value="1"/>
</dbReference>
<dbReference type="InterPro" id="IPR050706">
    <property type="entry name" value="Cyclic-di-GMP_PDE-like"/>
</dbReference>
<feature type="domain" description="EAL" evidence="2">
    <location>
        <begin position="680"/>
        <end position="930"/>
    </location>
</feature>
<gene>
    <name evidence="4" type="ORF">DYI23_02300</name>
</gene>
<sequence length="930" mass="101282">MNRLATTAARSGINSALLAYIAIALVIAFLQVSGAFAPLKRAIDEFRFSLTEREPTGQIVIVDLDAKSLREVGVWPWPRKVYGDLLDALVDLEVAEVAFDIDFSSRSNQHDDAAFAAAIERAGGIVSLAMFRQNASAPGASASSETVVNRPIDDFAGEAWPTVVSVPIDADGRVWQALWAEEFDGEPVLSLASLLGGHGGVVGEMFHIDFGIDADRLERFSFVDVLSGEVGADKLKGKKILIGASAQELRDLFSVPLYGVLPGAVIQALAAESIAQDRALTHRGGLEFLLLAIILALPVLTLVRVDWRLRALMLFAIGLSLEALALVIQFRVPVIPDTAAAHVVLVFFFALMALSQIGLQKLLLRISQFETRNSRLMLGRVFDDSFDGILVVDQNRIIRAASRATTQVLPNPVKVGIPAKECLPDVMMQEVDRALSCTEVNDHEARIQEAFIKLPDGKTRTIEFVVTCSAQVDLNRETSFSEAEVRLVSLTCRDVTDERRAADHLAYLASHDPITGLINRNGFEERLEALRTADACEDQIHCVALIAVDGIDQIVASLGFSVADLLRKAMAGRLITVLPGPGLAASIGDNRLACLCSVVSEDVLQERLKLMADVLKGEYLLLGSRIPVTVSVGYTLLIEGAFNAEAPLREAGNALSVTRQAGGNSIVRYQEAMRLNLQRRRVLETELARALEKGELHVVFQPLVDLKDRRLLGVEALMRWQNDALGDISPAEFISIAEESGLIIEFGTWIMKQAMKEAMTWSEPLRLAINVSPLQFTAPDFVDAIQDALSETGFSPHFLDLELTESLFVDDRLQLDTTIDALKQMGCSLALDDFGTGYSSLGYIPRFPFSKIKIDKSFIDQVCDEGPQAAIVSSVVSLAGIFKMKVVAEGIETEEQEEKLRALGCDIGQGYLFGKPMRADGIAQLLKTAA</sequence>
<keyword evidence="1" id="KW-0472">Membrane</keyword>
<proteinExistence type="predicted"/>
<feature type="domain" description="GGDEF" evidence="3">
    <location>
        <begin position="539"/>
        <end position="671"/>
    </location>
</feature>
<dbReference type="PANTHER" id="PTHR33121">
    <property type="entry name" value="CYCLIC DI-GMP PHOSPHODIESTERASE PDEF"/>
    <property type="match status" value="1"/>
</dbReference>
<dbReference type="SMART" id="SM00267">
    <property type="entry name" value="GGDEF"/>
    <property type="match status" value="1"/>
</dbReference>
<reference evidence="4" key="1">
    <citation type="submission" date="2018-08" db="EMBL/GenBank/DDBJ databases">
        <authorList>
            <person name="Jin W."/>
            <person name="Wang H."/>
            <person name="Yang Y."/>
            <person name="Li M."/>
            <person name="Liu J."/>
        </authorList>
    </citation>
    <scope>NUCLEOTIDE SEQUENCE</scope>
    <source>
        <strain evidence="4">AESS21</strain>
    </source>
</reference>
<dbReference type="InterPro" id="IPR000160">
    <property type="entry name" value="GGDEF_dom"/>
</dbReference>
<dbReference type="PROSITE" id="PS50887">
    <property type="entry name" value="GGDEF"/>
    <property type="match status" value="1"/>
</dbReference>
<keyword evidence="1" id="KW-0812">Transmembrane</keyword>
<evidence type="ECO:0000256" key="1">
    <source>
        <dbReference type="SAM" id="Phobius"/>
    </source>
</evidence>
<dbReference type="Proteomes" id="UP000705379">
    <property type="component" value="Unassembled WGS sequence"/>
</dbReference>
<dbReference type="CDD" id="cd01948">
    <property type="entry name" value="EAL"/>
    <property type="match status" value="1"/>
</dbReference>
<evidence type="ECO:0000259" key="3">
    <source>
        <dbReference type="PROSITE" id="PS50887"/>
    </source>
</evidence>
<dbReference type="RefSeq" id="WP_213214726.1">
    <property type="nucleotide sequence ID" value="NZ_QTKU01000001.1"/>
</dbReference>
<feature type="transmembrane region" description="Helical" evidence="1">
    <location>
        <begin position="340"/>
        <end position="359"/>
    </location>
</feature>
<dbReference type="SMART" id="SM01080">
    <property type="entry name" value="CHASE2"/>
    <property type="match status" value="1"/>
</dbReference>
<evidence type="ECO:0000259" key="2">
    <source>
        <dbReference type="PROSITE" id="PS50883"/>
    </source>
</evidence>
<evidence type="ECO:0000313" key="4">
    <source>
        <dbReference type="EMBL" id="MBS8259038.1"/>
    </source>
</evidence>
<dbReference type="InterPro" id="IPR001633">
    <property type="entry name" value="EAL_dom"/>
</dbReference>
<accession>A0A944CBE9</accession>